<accession>A0ABD1WAJ0</accession>
<sequence length="260" mass="29296">MSAQLVSEKPVSLSRAAKLLSRFAAVDNGSSGAVPLYLQRTADSFNHLVQFHSKHKMNELQNYPDLERVQKLWRDRVSNNNDNGENENPQDTTEPSLDEGNKKYSKIGQKSDKKMPEVINLENGVLGQEKRERKKRKSGKFDAGDKLQKHKNDDDEEFIEPENIERFASAFNADEDNEDDGDEIIPVRYTHLENLGISLEIDENNAEIIDEEVVNVINLKPIKDHIDLDTQVKKSSGGGGSELRPQFLVKNGKIGGASRR</sequence>
<feature type="region of interest" description="Disordered" evidence="1">
    <location>
        <begin position="232"/>
        <end position="260"/>
    </location>
</feature>
<name>A0ABD1WAJ0_9LAMI</name>
<dbReference type="EMBL" id="JBFOLJ010000004">
    <property type="protein sequence ID" value="KAL2545793.1"/>
    <property type="molecule type" value="Genomic_DNA"/>
</dbReference>
<protein>
    <submittedName>
        <fullName evidence="2">Protein pxr1</fullName>
    </submittedName>
</protein>
<dbReference type="AlphaFoldDB" id="A0ABD1WAJ0"/>
<dbReference type="Proteomes" id="UP001604277">
    <property type="component" value="Unassembled WGS sequence"/>
</dbReference>
<comment type="caution">
    <text evidence="2">The sequence shown here is derived from an EMBL/GenBank/DDBJ whole genome shotgun (WGS) entry which is preliminary data.</text>
</comment>
<evidence type="ECO:0000313" key="3">
    <source>
        <dbReference type="Proteomes" id="UP001604277"/>
    </source>
</evidence>
<gene>
    <name evidence="2" type="ORF">Fot_15026</name>
</gene>
<evidence type="ECO:0000256" key="1">
    <source>
        <dbReference type="SAM" id="MobiDB-lite"/>
    </source>
</evidence>
<evidence type="ECO:0000313" key="2">
    <source>
        <dbReference type="EMBL" id="KAL2545793.1"/>
    </source>
</evidence>
<dbReference type="PANTHER" id="PTHR48227:SF1">
    <property type="entry name" value="DNA LIGASE 1-LIKE"/>
    <property type="match status" value="1"/>
</dbReference>
<feature type="compositionally biased region" description="Basic and acidic residues" evidence="1">
    <location>
        <begin position="139"/>
        <end position="153"/>
    </location>
</feature>
<proteinExistence type="predicted"/>
<reference evidence="3" key="1">
    <citation type="submission" date="2024-07" db="EMBL/GenBank/DDBJ databases">
        <title>Two chromosome-level genome assemblies of Korean endemic species Abeliophyllum distichum and Forsythia ovata (Oleaceae).</title>
        <authorList>
            <person name="Jang H."/>
        </authorList>
    </citation>
    <scope>NUCLEOTIDE SEQUENCE [LARGE SCALE GENOMIC DNA]</scope>
</reference>
<organism evidence="2 3">
    <name type="scientific">Forsythia ovata</name>
    <dbReference type="NCBI Taxonomy" id="205694"/>
    <lineage>
        <taxon>Eukaryota</taxon>
        <taxon>Viridiplantae</taxon>
        <taxon>Streptophyta</taxon>
        <taxon>Embryophyta</taxon>
        <taxon>Tracheophyta</taxon>
        <taxon>Spermatophyta</taxon>
        <taxon>Magnoliopsida</taxon>
        <taxon>eudicotyledons</taxon>
        <taxon>Gunneridae</taxon>
        <taxon>Pentapetalae</taxon>
        <taxon>asterids</taxon>
        <taxon>lamiids</taxon>
        <taxon>Lamiales</taxon>
        <taxon>Oleaceae</taxon>
        <taxon>Forsythieae</taxon>
        <taxon>Forsythia</taxon>
    </lineage>
</organism>
<dbReference type="PANTHER" id="PTHR48227">
    <property type="entry name" value="DNA TOPOISOMERASE 1-LIKE"/>
    <property type="match status" value="1"/>
</dbReference>
<feature type="region of interest" description="Disordered" evidence="1">
    <location>
        <begin position="77"/>
        <end position="158"/>
    </location>
</feature>
<keyword evidence="3" id="KW-1185">Reference proteome</keyword>